<gene>
    <name evidence="3" type="ORF">CSC78_13450</name>
</gene>
<dbReference type="Gene3D" id="3.40.50.1820">
    <property type="entry name" value="alpha/beta hydrolase"/>
    <property type="match status" value="1"/>
</dbReference>
<feature type="compositionally biased region" description="Basic and acidic residues" evidence="1">
    <location>
        <begin position="22"/>
        <end position="43"/>
    </location>
</feature>
<comment type="caution">
    <text evidence="3">The sequence shown here is derived from an EMBL/GenBank/DDBJ whole genome shotgun (WGS) entry which is preliminary data.</text>
</comment>
<sequence length="316" mass="33017">MLHHGAVGGAGQGRLHAGQAADARRGDDGAGHGSGPDRHRDQADCVGQRAGHQRRAVRGDRPAGEGRLRDLARPVGAGVTGGDAALTAIRAALLVHGAGGGGWEWNVWRGVFEAKGIAVAAPDLQPVAAGLAATGFDDYLQQVRDALSVMPRPRVVVGASLGGLLALHVAEAADAVVLVNPLPPAPWHSDLIVRTWPDIVPWHRQARLDGTRRALPDADEATALFAFRHWRDESGAVLRHAYAGDEIARPACPVLLVLSQVDDDVPPSIPSAMAAAWSSDVLQTVSPSHVGPLLDRHATGIAAQAVEWLNHAVQVG</sequence>
<evidence type="ECO:0000313" key="3">
    <source>
        <dbReference type="EMBL" id="KAF1724121.1"/>
    </source>
</evidence>
<evidence type="ECO:0000313" key="4">
    <source>
        <dbReference type="Proteomes" id="UP000781710"/>
    </source>
</evidence>
<dbReference type="InterPro" id="IPR000073">
    <property type="entry name" value="AB_hydrolase_1"/>
</dbReference>
<accession>A0ABQ6ZF69</accession>
<dbReference type="Pfam" id="PF12697">
    <property type="entry name" value="Abhydrolase_6"/>
    <property type="match status" value="1"/>
</dbReference>
<protein>
    <recommendedName>
        <fullName evidence="2">AB hydrolase-1 domain-containing protein</fullName>
    </recommendedName>
</protein>
<organism evidence="3 4">
    <name type="scientific">Pseudoxanthomonas japonensis</name>
    <dbReference type="NCBI Taxonomy" id="69284"/>
    <lineage>
        <taxon>Bacteria</taxon>
        <taxon>Pseudomonadati</taxon>
        <taxon>Pseudomonadota</taxon>
        <taxon>Gammaproteobacteria</taxon>
        <taxon>Lysobacterales</taxon>
        <taxon>Lysobacteraceae</taxon>
        <taxon>Pseudoxanthomonas</taxon>
    </lineage>
</organism>
<feature type="compositionally biased region" description="Gly residues" evidence="1">
    <location>
        <begin position="1"/>
        <end position="12"/>
    </location>
</feature>
<reference evidence="3 4" key="1">
    <citation type="submission" date="2017-10" db="EMBL/GenBank/DDBJ databases">
        <title>Whole genome sequencing of members of genus Pseudoxanthomonas.</title>
        <authorList>
            <person name="Kumar S."/>
            <person name="Bansal K."/>
            <person name="Kaur A."/>
            <person name="Patil P."/>
            <person name="Sharma S."/>
            <person name="Patil P.B."/>
        </authorList>
    </citation>
    <scope>NUCLEOTIDE SEQUENCE [LARGE SCALE GENOMIC DNA]</scope>
    <source>
        <strain evidence="3 4">DSM 17109</strain>
    </source>
</reference>
<dbReference type="SUPFAM" id="SSF53474">
    <property type="entry name" value="alpha/beta-Hydrolases"/>
    <property type="match status" value="1"/>
</dbReference>
<proteinExistence type="predicted"/>
<dbReference type="EMBL" id="PDWW01000020">
    <property type="protein sequence ID" value="KAF1724121.1"/>
    <property type="molecule type" value="Genomic_DNA"/>
</dbReference>
<name>A0ABQ6ZF69_9GAMM</name>
<dbReference type="InterPro" id="IPR029058">
    <property type="entry name" value="AB_hydrolase_fold"/>
</dbReference>
<dbReference type="Proteomes" id="UP000781710">
    <property type="component" value="Unassembled WGS sequence"/>
</dbReference>
<feature type="compositionally biased region" description="Basic and acidic residues" evidence="1">
    <location>
        <begin position="57"/>
        <end position="69"/>
    </location>
</feature>
<keyword evidence="4" id="KW-1185">Reference proteome</keyword>
<evidence type="ECO:0000256" key="1">
    <source>
        <dbReference type="SAM" id="MobiDB-lite"/>
    </source>
</evidence>
<feature type="domain" description="AB hydrolase-1" evidence="2">
    <location>
        <begin position="93"/>
        <end position="299"/>
    </location>
</feature>
<evidence type="ECO:0000259" key="2">
    <source>
        <dbReference type="Pfam" id="PF12697"/>
    </source>
</evidence>
<feature type="region of interest" description="Disordered" evidence="1">
    <location>
        <begin position="1"/>
        <end position="69"/>
    </location>
</feature>